<evidence type="ECO:0008006" key="4">
    <source>
        <dbReference type="Google" id="ProtNLM"/>
    </source>
</evidence>
<evidence type="ECO:0000313" key="3">
    <source>
        <dbReference type="Proteomes" id="UP000612899"/>
    </source>
</evidence>
<accession>A0A8J3Q7B9</accession>
<organism evidence="2 3">
    <name type="scientific">Rhizocola hellebori</name>
    <dbReference type="NCBI Taxonomy" id="1392758"/>
    <lineage>
        <taxon>Bacteria</taxon>
        <taxon>Bacillati</taxon>
        <taxon>Actinomycetota</taxon>
        <taxon>Actinomycetes</taxon>
        <taxon>Micromonosporales</taxon>
        <taxon>Micromonosporaceae</taxon>
        <taxon>Rhizocola</taxon>
    </lineage>
</organism>
<feature type="transmembrane region" description="Helical" evidence="1">
    <location>
        <begin position="36"/>
        <end position="58"/>
    </location>
</feature>
<gene>
    <name evidence="2" type="ORF">Rhe02_27790</name>
</gene>
<sequence length="217" mass="23753">MKILPLARKAIRFELGLWKSLFRWALRRTALTDPTAVGFSYAGVVTPMFIGITVVAAIEIPVAHLLLPWAPVRLVLLLLGVQTLFWMIGLLASLRVNPHEVSDSGLRIRYGTGLDFTIAWQDIAAIRPRIRALHSNRTVVHEETEAGLVLSVGVASQTNLDVVLRRALTVDLRGETSEPFSQLRFYTDESAALVARARELIACYAVPDGTAPAATSG</sequence>
<feature type="transmembrane region" description="Helical" evidence="1">
    <location>
        <begin position="70"/>
        <end position="92"/>
    </location>
</feature>
<proteinExistence type="predicted"/>
<keyword evidence="1" id="KW-0812">Transmembrane</keyword>
<evidence type="ECO:0000256" key="1">
    <source>
        <dbReference type="SAM" id="Phobius"/>
    </source>
</evidence>
<dbReference type="Proteomes" id="UP000612899">
    <property type="component" value="Unassembled WGS sequence"/>
</dbReference>
<comment type="caution">
    <text evidence="2">The sequence shown here is derived from an EMBL/GenBank/DDBJ whole genome shotgun (WGS) entry which is preliminary data.</text>
</comment>
<keyword evidence="3" id="KW-1185">Reference proteome</keyword>
<dbReference type="AlphaFoldDB" id="A0A8J3Q7B9"/>
<keyword evidence="1" id="KW-1133">Transmembrane helix</keyword>
<keyword evidence="1" id="KW-0472">Membrane</keyword>
<evidence type="ECO:0000313" key="2">
    <source>
        <dbReference type="EMBL" id="GIH04712.1"/>
    </source>
</evidence>
<dbReference type="RefSeq" id="WP_203908584.1">
    <property type="nucleotide sequence ID" value="NZ_BONY01000014.1"/>
</dbReference>
<reference evidence="2" key="1">
    <citation type="submission" date="2021-01" db="EMBL/GenBank/DDBJ databases">
        <title>Whole genome shotgun sequence of Rhizocola hellebori NBRC 109834.</title>
        <authorList>
            <person name="Komaki H."/>
            <person name="Tamura T."/>
        </authorList>
    </citation>
    <scope>NUCLEOTIDE SEQUENCE</scope>
    <source>
        <strain evidence="2">NBRC 109834</strain>
    </source>
</reference>
<protein>
    <recommendedName>
        <fullName evidence="4">PH domain-containing protein</fullName>
    </recommendedName>
</protein>
<name>A0A8J3Q7B9_9ACTN</name>
<dbReference type="EMBL" id="BONY01000014">
    <property type="protein sequence ID" value="GIH04712.1"/>
    <property type="molecule type" value="Genomic_DNA"/>
</dbReference>